<accession>A0ABV2NRI4</accession>
<dbReference type="Proteomes" id="UP001549119">
    <property type="component" value="Unassembled WGS sequence"/>
</dbReference>
<feature type="region of interest" description="Disordered" evidence="1">
    <location>
        <begin position="63"/>
        <end position="89"/>
    </location>
</feature>
<dbReference type="RefSeq" id="WP_209650255.1">
    <property type="nucleotide sequence ID" value="NZ_JBEPNV010000001.1"/>
</dbReference>
<feature type="transmembrane region" description="Helical" evidence="2">
    <location>
        <begin position="34"/>
        <end position="56"/>
    </location>
</feature>
<name>A0ABV2NRI4_9HYPH</name>
<keyword evidence="4" id="KW-1185">Reference proteome</keyword>
<reference evidence="3 4" key="1">
    <citation type="submission" date="2024-06" db="EMBL/GenBank/DDBJ databases">
        <title>Genomics of switchgrass bacterial isolates.</title>
        <authorList>
            <person name="Shade A."/>
        </authorList>
    </citation>
    <scope>NUCLEOTIDE SEQUENCE [LARGE SCALE GENOMIC DNA]</scope>
    <source>
        <strain evidence="3 4">PvP084</strain>
    </source>
</reference>
<evidence type="ECO:0000313" key="3">
    <source>
        <dbReference type="EMBL" id="MET3869134.1"/>
    </source>
</evidence>
<sequence length="89" mass="9550">MAKWIPGAAVFGLLCLMIIPAPGIWGVLIGAACVLAIVGSLCMLALDRVASAILVWRARMRARRPSPSPSRSRSRSRVVHAGARMTRKV</sequence>
<protein>
    <submittedName>
        <fullName evidence="3">Uncharacterized protein</fullName>
    </submittedName>
</protein>
<keyword evidence="2" id="KW-1133">Transmembrane helix</keyword>
<keyword evidence="2" id="KW-0472">Membrane</keyword>
<proteinExistence type="predicted"/>
<feature type="transmembrane region" description="Helical" evidence="2">
    <location>
        <begin position="7"/>
        <end position="28"/>
    </location>
</feature>
<evidence type="ECO:0000256" key="2">
    <source>
        <dbReference type="SAM" id="Phobius"/>
    </source>
</evidence>
<dbReference type="EMBL" id="JBEPNW010000002">
    <property type="protein sequence ID" value="MET3869134.1"/>
    <property type="molecule type" value="Genomic_DNA"/>
</dbReference>
<keyword evidence="2" id="KW-0812">Transmembrane</keyword>
<organism evidence="3 4">
    <name type="scientific">Methylobacterium radiotolerans</name>
    <dbReference type="NCBI Taxonomy" id="31998"/>
    <lineage>
        <taxon>Bacteria</taxon>
        <taxon>Pseudomonadati</taxon>
        <taxon>Pseudomonadota</taxon>
        <taxon>Alphaproteobacteria</taxon>
        <taxon>Hyphomicrobiales</taxon>
        <taxon>Methylobacteriaceae</taxon>
        <taxon>Methylobacterium</taxon>
    </lineage>
</organism>
<dbReference type="PROSITE" id="PS51257">
    <property type="entry name" value="PROKAR_LIPOPROTEIN"/>
    <property type="match status" value="1"/>
</dbReference>
<gene>
    <name evidence="3" type="ORF">ABIC20_006443</name>
</gene>
<evidence type="ECO:0000256" key="1">
    <source>
        <dbReference type="SAM" id="MobiDB-lite"/>
    </source>
</evidence>
<evidence type="ECO:0000313" key="4">
    <source>
        <dbReference type="Proteomes" id="UP001549119"/>
    </source>
</evidence>
<comment type="caution">
    <text evidence="3">The sequence shown here is derived from an EMBL/GenBank/DDBJ whole genome shotgun (WGS) entry which is preliminary data.</text>
</comment>